<gene>
    <name evidence="1" type="ORF">DSO57_1004990</name>
</gene>
<evidence type="ECO:0000313" key="1">
    <source>
        <dbReference type="EMBL" id="KAJ9066908.1"/>
    </source>
</evidence>
<name>A0ACC2SWY5_9FUNG</name>
<protein>
    <submittedName>
        <fullName evidence="1">Uncharacterized protein</fullName>
    </submittedName>
</protein>
<sequence>MTSPVPYRFRMNSASSSSSVRSQPTSTGLSLDPHFIDGVCTFQKSLEFQAGKNYMSGYLKKKNDLGPDKTPFIQRKWTEWYVELNGTSLMFWSIKSPSDCEFPRVEAVKKRSPNFINVADCNVYPVKSDDAKHVFILNSAGANRFFFQTQSADELSIWILALRLSCFEAGLLHEWYTALMFETELYAPLLSEGGASGYSGFVEMRCSGILEWCRYWMTIRSDAEGPTLTFSPAKYSTDLVFTVESLQQAYAIFPDQEELMDHASVLRLDGSVRALRDPAVDQANPPFILIMATTQREMLDILIAAFDAFRLHNRPRHYTRLSLPESQGLYLDLSEIMAVPSIEESFYASRQAFLELTGTKFGLKTLSPDCITPEPREPSPVSENKEESEGPEENEFEAPSMLNKSYMTNSHDSFGGIKEAKPRLRKTFSVTWKEQDETYFPPGSSDKSSIKSIDKSSIRAVDRSSDKSSITSVDKTSDKASIRSIDNVTKLVLRQLTRLVTRRVRDKASIRSIDKGSDKSSIKSFEKPIENNSQETFVIPNGKSSDVSPTSQSLDSPKSVNSNESGPPILSLPTVANIALSLEDPAKSDEEDYPKSRTHRPVNPSVSKTTTTTTKLETVDSDTLPKARIVKSKKPAKPSDSDSDSEDLPKVRATKPSAKSRQPTVKQIESDEDSDEDSNPSVGSGARSGSALEASSPNSLKMQSRPFSMAPSVKDKVSPFPTKRVQARSKVSLPTASDSSSEEESKEVAEDLEDDDAPIGSSFAHADPNMIRASIYSQQMEYGPEGMPYYDPHAMAAFNSYNPALQRPSTLLEAQDFARYNDQMTLTQQPRYGPLIQLGAKKTTKTTGGLVGAISAIEQQRAANKYTNANARMTHVSYPEQDRGFDRQKERYLAEQRAMASQSQVFPPDAYGHYPQPHPMQPMQHMQPMAPMQTMPARAKSPYGNVGASLSAGSFYHSPYHTMMSPPTMMASASQNHLDHPSMGHHPPPTTHPKTDLMMILILHAATTRTCTKIPINTCNMIDRWYHPL</sequence>
<evidence type="ECO:0000313" key="2">
    <source>
        <dbReference type="Proteomes" id="UP001165960"/>
    </source>
</evidence>
<keyword evidence="2" id="KW-1185">Reference proteome</keyword>
<dbReference type="EMBL" id="QTSX02004273">
    <property type="protein sequence ID" value="KAJ9066908.1"/>
    <property type="molecule type" value="Genomic_DNA"/>
</dbReference>
<organism evidence="1 2">
    <name type="scientific">Entomophthora muscae</name>
    <dbReference type="NCBI Taxonomy" id="34485"/>
    <lineage>
        <taxon>Eukaryota</taxon>
        <taxon>Fungi</taxon>
        <taxon>Fungi incertae sedis</taxon>
        <taxon>Zoopagomycota</taxon>
        <taxon>Entomophthoromycotina</taxon>
        <taxon>Entomophthoromycetes</taxon>
        <taxon>Entomophthorales</taxon>
        <taxon>Entomophthoraceae</taxon>
        <taxon>Entomophthora</taxon>
    </lineage>
</organism>
<accession>A0ACC2SWY5</accession>
<reference evidence="1" key="1">
    <citation type="submission" date="2022-04" db="EMBL/GenBank/DDBJ databases">
        <title>Genome of the entomopathogenic fungus Entomophthora muscae.</title>
        <authorList>
            <person name="Elya C."/>
            <person name="Lovett B.R."/>
            <person name="Lee E."/>
            <person name="Macias A.M."/>
            <person name="Hajek A.E."/>
            <person name="De Bivort B.L."/>
            <person name="Kasson M.T."/>
            <person name="De Fine Licht H.H."/>
            <person name="Stajich J.E."/>
        </authorList>
    </citation>
    <scope>NUCLEOTIDE SEQUENCE</scope>
    <source>
        <strain evidence="1">Berkeley</strain>
    </source>
</reference>
<comment type="caution">
    <text evidence="1">The sequence shown here is derived from an EMBL/GenBank/DDBJ whole genome shotgun (WGS) entry which is preliminary data.</text>
</comment>
<dbReference type="Proteomes" id="UP001165960">
    <property type="component" value="Unassembled WGS sequence"/>
</dbReference>
<proteinExistence type="predicted"/>